<dbReference type="SUPFAM" id="SSF53335">
    <property type="entry name" value="S-adenosyl-L-methionine-dependent methyltransferases"/>
    <property type="match status" value="1"/>
</dbReference>
<dbReference type="OrthoDB" id="15794at2759"/>
<dbReference type="PANTHER" id="PTHR43675:SF1">
    <property type="entry name" value="RIKEN CDNA 2700097O09 GENE"/>
    <property type="match status" value="1"/>
</dbReference>
<dbReference type="InterPro" id="IPR029063">
    <property type="entry name" value="SAM-dependent_MTases_sf"/>
</dbReference>
<proteinExistence type="predicted"/>
<dbReference type="RefSeq" id="XP_016844040.1">
    <property type="nucleotide sequence ID" value="XM_016988551.2"/>
</dbReference>
<dbReference type="RefSeq" id="XP_016844042.1">
    <property type="nucleotide sequence ID" value="XM_016988553.2"/>
</dbReference>
<accession>A0A7M7J117</accession>
<reference evidence="1" key="1">
    <citation type="submission" date="2021-01" db="UniProtKB">
        <authorList>
            <consortium name="EnsemblMetazoa"/>
        </authorList>
    </citation>
    <scope>IDENTIFICATION</scope>
</reference>
<dbReference type="SMR" id="A0A7M7J117"/>
<evidence type="ECO:0000313" key="2">
    <source>
        <dbReference type="Proteomes" id="UP000002358"/>
    </source>
</evidence>
<dbReference type="InterPro" id="IPR026669">
    <property type="entry name" value="Arsenite_MeTrfase-like"/>
</dbReference>
<organism evidence="1 2">
    <name type="scientific">Nasonia vitripennis</name>
    <name type="common">Parasitic wasp</name>
    <dbReference type="NCBI Taxonomy" id="7425"/>
    <lineage>
        <taxon>Eukaryota</taxon>
        <taxon>Metazoa</taxon>
        <taxon>Ecdysozoa</taxon>
        <taxon>Arthropoda</taxon>
        <taxon>Hexapoda</taxon>
        <taxon>Insecta</taxon>
        <taxon>Pterygota</taxon>
        <taxon>Neoptera</taxon>
        <taxon>Endopterygota</taxon>
        <taxon>Hymenoptera</taxon>
        <taxon>Apocrita</taxon>
        <taxon>Proctotrupomorpha</taxon>
        <taxon>Chalcidoidea</taxon>
        <taxon>Pteromalidae</taxon>
        <taxon>Pteromalinae</taxon>
        <taxon>Nasonia</taxon>
    </lineage>
</organism>
<name>A0A7M7J117_NASVI</name>
<dbReference type="CDD" id="cd02440">
    <property type="entry name" value="AdoMet_MTases"/>
    <property type="match status" value="1"/>
</dbReference>
<evidence type="ECO:0000313" key="1">
    <source>
        <dbReference type="EnsemblMetazoa" id="XP_016844042"/>
    </source>
</evidence>
<sequence>MTSKNPSISLQEAKEQFTALLNSLNPINKPDFAEFIFEELMTVGRDDADESDCILEHMNGQKCDGLLDDPVTALNTISEDIKKRVPLNGILPSENVQAPTYGENADCLADLTVHVDDFLYTEEDIDELVEDGKMQRNYCKDCGSKNTEPLIFISHSMSKEAIYHIFNNRLPVLVDKVVLDIGSRLGAVLYGAYLLTDAERIIGVEMNEELCNLQKEIVSKYKMDDRIEILHKKIEDAEDVLKIADVIICNNAFEFYVSEEKHIEIWKFLKKHIKKGAILITRPELETTFKNLDTGIDLKEWVRPYHYLTSEDDNDEDETPEKILMPGCNVLDTVHSDLGYYQIL</sequence>
<dbReference type="RefSeq" id="XP_016844041.1">
    <property type="nucleotide sequence ID" value="XM_016988552.3"/>
</dbReference>
<protein>
    <submittedName>
        <fullName evidence="1">Uncharacterized protein</fullName>
    </submittedName>
</protein>
<dbReference type="PANTHER" id="PTHR43675">
    <property type="entry name" value="ARSENITE METHYLTRANSFERASE"/>
    <property type="match status" value="1"/>
</dbReference>
<dbReference type="AlphaFoldDB" id="A0A7M7J117"/>
<keyword evidence="2" id="KW-1185">Reference proteome</keyword>
<dbReference type="InParanoid" id="A0A7M7J117"/>
<dbReference type="KEGG" id="nvi:100120613"/>
<dbReference type="GeneID" id="100120613"/>
<dbReference type="EnsemblMetazoa" id="XM_016988552">
    <property type="protein sequence ID" value="XP_016844041"/>
    <property type="gene ID" value="LOC100120613"/>
</dbReference>
<dbReference type="EnsemblMetazoa" id="XM_016988551">
    <property type="protein sequence ID" value="XP_016844040"/>
    <property type="gene ID" value="LOC100120613"/>
</dbReference>
<dbReference type="Gene3D" id="3.40.50.150">
    <property type="entry name" value="Vaccinia Virus protein VP39"/>
    <property type="match status" value="1"/>
</dbReference>
<dbReference type="Proteomes" id="UP000002358">
    <property type="component" value="Chromosome 4"/>
</dbReference>
<dbReference type="EnsemblMetazoa" id="XM_016988553">
    <property type="protein sequence ID" value="XP_016844042"/>
    <property type="gene ID" value="LOC100120613"/>
</dbReference>
<dbReference type="GO" id="GO:0008168">
    <property type="term" value="F:methyltransferase activity"/>
    <property type="evidence" value="ECO:0007669"/>
    <property type="project" value="TreeGrafter"/>
</dbReference>